<sequence>MRATVLLTLASVCFTSLASAWSPADHEIFDLQSKVVTSEGPDSTFYTFVGVPPTASLDEINKAYRKRSRDLHPDKARATYLRTHAKPGESPKKDTKGKPVVKKRPSDRELNKVYAEAEERYKLLSVAVSVLRSEGKDRYDFFLRNGFPKWKGTGYYYARFRPGLLSVLLGLFVMFGGAAHYGILYLNWRRQREFVDR</sequence>
<keyword evidence="2" id="KW-1185">Reference proteome</keyword>
<gene>
    <name evidence="1" type="ORF">LTS18_012120</name>
</gene>
<organism evidence="1 2">
    <name type="scientific">Coniosporium uncinatum</name>
    <dbReference type="NCBI Taxonomy" id="93489"/>
    <lineage>
        <taxon>Eukaryota</taxon>
        <taxon>Fungi</taxon>
        <taxon>Dikarya</taxon>
        <taxon>Ascomycota</taxon>
        <taxon>Pezizomycotina</taxon>
        <taxon>Dothideomycetes</taxon>
        <taxon>Dothideomycetes incertae sedis</taxon>
        <taxon>Coniosporium</taxon>
    </lineage>
</organism>
<comment type="caution">
    <text evidence="1">The sequence shown here is derived from an EMBL/GenBank/DDBJ whole genome shotgun (WGS) entry which is preliminary data.</text>
</comment>
<protein>
    <submittedName>
        <fullName evidence="1">Uncharacterized protein</fullName>
    </submittedName>
</protein>
<dbReference type="EMBL" id="JAWDJW010003584">
    <property type="protein sequence ID" value="KAK3076767.1"/>
    <property type="molecule type" value="Genomic_DNA"/>
</dbReference>
<evidence type="ECO:0000313" key="2">
    <source>
        <dbReference type="Proteomes" id="UP001186974"/>
    </source>
</evidence>
<name>A0ACC3DJV3_9PEZI</name>
<dbReference type="Proteomes" id="UP001186974">
    <property type="component" value="Unassembled WGS sequence"/>
</dbReference>
<evidence type="ECO:0000313" key="1">
    <source>
        <dbReference type="EMBL" id="KAK3076767.1"/>
    </source>
</evidence>
<accession>A0ACC3DJV3</accession>
<proteinExistence type="predicted"/>
<reference evidence="1" key="1">
    <citation type="submission" date="2024-09" db="EMBL/GenBank/DDBJ databases">
        <title>Black Yeasts Isolated from many extreme environments.</title>
        <authorList>
            <person name="Coleine C."/>
            <person name="Stajich J.E."/>
            <person name="Selbmann L."/>
        </authorList>
    </citation>
    <scope>NUCLEOTIDE SEQUENCE</scope>
    <source>
        <strain evidence="1">CCFEE 5737</strain>
    </source>
</reference>
<feature type="non-terminal residue" evidence="1">
    <location>
        <position position="197"/>
    </location>
</feature>